<feature type="chain" id="PRO_5009213850" description="YHS domain-containing protein" evidence="1">
    <location>
        <begin position="25"/>
        <end position="158"/>
    </location>
</feature>
<evidence type="ECO:0000313" key="2">
    <source>
        <dbReference type="EMBL" id="OFI32184.1"/>
    </source>
</evidence>
<feature type="signal peptide" evidence="1">
    <location>
        <begin position="1"/>
        <end position="24"/>
    </location>
</feature>
<evidence type="ECO:0000256" key="1">
    <source>
        <dbReference type="SAM" id="SignalP"/>
    </source>
</evidence>
<evidence type="ECO:0008006" key="4">
    <source>
        <dbReference type="Google" id="ProtNLM"/>
    </source>
</evidence>
<dbReference type="RefSeq" id="WP_070178653.1">
    <property type="nucleotide sequence ID" value="NZ_BMJR01000010.1"/>
</dbReference>
<dbReference type="STRING" id="1856405.BFC17_08135"/>
<proteinExistence type="predicted"/>
<keyword evidence="3" id="KW-1185">Reference proteome</keyword>
<evidence type="ECO:0000313" key="3">
    <source>
        <dbReference type="Proteomes" id="UP000176037"/>
    </source>
</evidence>
<reference evidence="2 3" key="1">
    <citation type="submission" date="2016-09" db="EMBL/GenBank/DDBJ databases">
        <title>Alteromonas lipolytica, a new species isolated from sea water.</title>
        <authorList>
            <person name="Wu Y.-H."/>
            <person name="Cheng H."/>
            <person name="Xu X.-W."/>
        </authorList>
    </citation>
    <scope>NUCLEOTIDE SEQUENCE [LARGE SCALE GENOMIC DNA]</scope>
    <source>
        <strain evidence="2 3">JW12</strain>
    </source>
</reference>
<comment type="caution">
    <text evidence="2">The sequence shown here is derived from an EMBL/GenBank/DDBJ whole genome shotgun (WGS) entry which is preliminary data.</text>
</comment>
<dbReference type="NCBIfam" id="NF041384">
    <property type="entry name" value="YHS_seleno_dom"/>
    <property type="match status" value="1"/>
</dbReference>
<keyword evidence="1" id="KW-0732">Signal</keyword>
<gene>
    <name evidence="2" type="ORF">BFC17_08135</name>
</gene>
<dbReference type="Proteomes" id="UP000176037">
    <property type="component" value="Unassembled WGS sequence"/>
</dbReference>
<accession>A0A1E8F8E7</accession>
<dbReference type="AlphaFoldDB" id="A0A1E8F8E7"/>
<dbReference type="EMBL" id="MJIC01000021">
    <property type="protein sequence ID" value="OFI32184.1"/>
    <property type="molecule type" value="Genomic_DNA"/>
</dbReference>
<name>A0A1E8F8E7_9ALTE</name>
<protein>
    <recommendedName>
        <fullName evidence="4">YHS domain-containing protein</fullName>
    </recommendedName>
</protein>
<dbReference type="OrthoDB" id="344729at2"/>
<organism evidence="2 3">
    <name type="scientific">Alteromonas lipolytica</name>
    <dbReference type="NCBI Taxonomy" id="1856405"/>
    <lineage>
        <taxon>Bacteria</taxon>
        <taxon>Pseudomonadati</taxon>
        <taxon>Pseudomonadota</taxon>
        <taxon>Gammaproteobacteria</taxon>
        <taxon>Alteromonadales</taxon>
        <taxon>Alteromonadaceae</taxon>
        <taxon>Alteromonas/Salinimonas group</taxon>
        <taxon>Alteromonas</taxon>
    </lineage>
</organism>
<sequence>MKISRLVKMAGLAGSILFSSLTFASSVNIAENDVAIHGYDPVAYFTQHKAVEGTAKFTATHDGAIYRFASAKNRDMFKADADKYAPQFGGYCAMGVALNKKLDVDPAAFYIEDDKLYLNLNKAVQKKWLEDVPANLKTAYRVWDGIEALSVADTNAEE</sequence>